<dbReference type="OrthoDB" id="120151at2"/>
<keyword evidence="2" id="KW-1185">Reference proteome</keyword>
<dbReference type="RefSeq" id="WP_147324933.1">
    <property type="nucleotide sequence ID" value="NZ_QVQT02000002.1"/>
</dbReference>
<dbReference type="Proteomes" id="UP000264702">
    <property type="component" value="Unassembled WGS sequence"/>
</dbReference>
<name>A0A372ITB3_9BACT</name>
<protein>
    <submittedName>
        <fullName evidence="1">Uncharacterized protein</fullName>
    </submittedName>
</protein>
<comment type="caution">
    <text evidence="1">The sequence shown here is derived from an EMBL/GenBank/DDBJ whole genome shotgun (WGS) entry which is preliminary data.</text>
</comment>
<proteinExistence type="predicted"/>
<accession>A0A372ITB3</accession>
<sequence length="96" mass="10584">MARPTGRTLVDEDALKDGAGRLTLRNGQKILVLEFSTENGAGTWTLYEDDPGPERVLERGEYRIGADSLVALSDRRGTLELEVAAEAFTARIFDEE</sequence>
<dbReference type="EMBL" id="QVQT01000002">
    <property type="protein sequence ID" value="RFU17663.1"/>
    <property type="molecule type" value="Genomic_DNA"/>
</dbReference>
<evidence type="ECO:0000313" key="1">
    <source>
        <dbReference type="EMBL" id="RFU17663.1"/>
    </source>
</evidence>
<dbReference type="AlphaFoldDB" id="A0A372ITB3"/>
<reference evidence="1 2" key="1">
    <citation type="submission" date="2018-08" db="EMBL/GenBank/DDBJ databases">
        <title>Acidipila sp. 4G-K13, an acidobacterium isolated from forest soil.</title>
        <authorList>
            <person name="Gao Z.-H."/>
            <person name="Qiu L.-H."/>
        </authorList>
    </citation>
    <scope>NUCLEOTIDE SEQUENCE [LARGE SCALE GENOMIC DNA]</scope>
    <source>
        <strain evidence="1 2">4G-K13</strain>
    </source>
</reference>
<evidence type="ECO:0000313" key="2">
    <source>
        <dbReference type="Proteomes" id="UP000264702"/>
    </source>
</evidence>
<gene>
    <name evidence="1" type="ORF">D0Y96_05910</name>
</gene>
<organism evidence="1 2">
    <name type="scientific">Paracidobacterium acidisoli</name>
    <dbReference type="NCBI Taxonomy" id="2303751"/>
    <lineage>
        <taxon>Bacteria</taxon>
        <taxon>Pseudomonadati</taxon>
        <taxon>Acidobacteriota</taxon>
        <taxon>Terriglobia</taxon>
        <taxon>Terriglobales</taxon>
        <taxon>Acidobacteriaceae</taxon>
        <taxon>Paracidobacterium</taxon>
    </lineage>
</organism>